<evidence type="ECO:0000256" key="1">
    <source>
        <dbReference type="ARBA" id="ARBA00009865"/>
    </source>
</evidence>
<gene>
    <name evidence="7" type="ORF">J1899_10950</name>
</gene>
<dbReference type="Pfam" id="PF07532">
    <property type="entry name" value="Big_4"/>
    <property type="match status" value="1"/>
</dbReference>
<evidence type="ECO:0000259" key="6">
    <source>
        <dbReference type="Pfam" id="PF07532"/>
    </source>
</evidence>
<dbReference type="Gene3D" id="2.115.10.20">
    <property type="entry name" value="Glycosyl hydrolase domain, family 43"/>
    <property type="match status" value="1"/>
</dbReference>
<dbReference type="RefSeq" id="WP_214478658.1">
    <property type="nucleotide sequence ID" value="NZ_CP071709.1"/>
</dbReference>
<dbReference type="CDD" id="cd18817">
    <property type="entry name" value="GH43f_LbAraf43-like"/>
    <property type="match status" value="1"/>
</dbReference>
<keyword evidence="4 5" id="KW-0326">Glycosidase</keyword>
<protein>
    <submittedName>
        <fullName evidence="7">Family 43 glycosylhydrolase</fullName>
    </submittedName>
</protein>
<dbReference type="PANTHER" id="PTHR43817">
    <property type="entry name" value="GLYCOSYL HYDROLASE"/>
    <property type="match status" value="1"/>
</dbReference>
<dbReference type="InterPro" id="IPR023296">
    <property type="entry name" value="Glyco_hydro_beta-prop_sf"/>
</dbReference>
<name>A0ABX8FHN6_9BACI</name>
<keyword evidence="2" id="KW-0732">Signal</keyword>
<evidence type="ECO:0000313" key="8">
    <source>
        <dbReference type="Proteomes" id="UP000679247"/>
    </source>
</evidence>
<organism evidence="7 8">
    <name type="scientific">Cytobacillus gottheilii</name>
    <dbReference type="NCBI Taxonomy" id="859144"/>
    <lineage>
        <taxon>Bacteria</taxon>
        <taxon>Bacillati</taxon>
        <taxon>Bacillota</taxon>
        <taxon>Bacilli</taxon>
        <taxon>Bacillales</taxon>
        <taxon>Bacillaceae</taxon>
        <taxon>Cytobacillus</taxon>
    </lineage>
</organism>
<proteinExistence type="inferred from homology"/>
<keyword evidence="8" id="KW-1185">Reference proteome</keyword>
<dbReference type="InterPro" id="IPR011081">
    <property type="entry name" value="Big_4"/>
</dbReference>
<dbReference type="Proteomes" id="UP000679247">
    <property type="component" value="Chromosome"/>
</dbReference>
<evidence type="ECO:0000256" key="4">
    <source>
        <dbReference type="ARBA" id="ARBA00023295"/>
    </source>
</evidence>
<feature type="domain" description="Bacterial Ig-like" evidence="6">
    <location>
        <begin position="8"/>
        <end position="63"/>
    </location>
</feature>
<comment type="similarity">
    <text evidence="1 5">Belongs to the glycosyl hydrolase 43 family.</text>
</comment>
<dbReference type="PANTHER" id="PTHR43817:SF1">
    <property type="entry name" value="HYDROLASE, FAMILY 43, PUTATIVE (AFU_ORTHOLOGUE AFUA_3G01660)-RELATED"/>
    <property type="match status" value="1"/>
</dbReference>
<reference evidence="7 8" key="1">
    <citation type="submission" date="2021-03" db="EMBL/GenBank/DDBJ databases">
        <title>The first data on the complete genome of the tetrodotoxin-producing bacterium.</title>
        <authorList>
            <person name="Melnikova D.I."/>
            <person name="Nijland R."/>
            <person name="Magarlamov T.Y."/>
        </authorList>
    </citation>
    <scope>NUCLEOTIDE SEQUENCE [LARGE SCALE GENOMIC DNA]</scope>
    <source>
        <strain evidence="7 8">1839</strain>
    </source>
</reference>
<evidence type="ECO:0000256" key="3">
    <source>
        <dbReference type="ARBA" id="ARBA00022801"/>
    </source>
</evidence>
<dbReference type="Pfam" id="PF04616">
    <property type="entry name" value="Glyco_hydro_43"/>
    <property type="match status" value="1"/>
</dbReference>
<sequence>MLKVGKLENVEIQTAVGQQPELPGKIEVELNNGINVLVDVIWEETDEDAVNQAGYFEIKGKIEFKQYPNPLIEQRADPYIVRHTDGYYYFTGSYPLYDRIVLRRAKTIEGLQTAEEVVVWEAHETGVMSEHIWAPELHYIDGKWYIHFAAGEKEDVWGIRPYVIETAENNPLEGTWTEKGQVNTNFQSFSLDATTFEHGGKRFLVWAQKVENDTISNLYIAEMENPWRIKGEQVLLSTPELEWEQIGFHVNEGAAMIKRNGKVFIAYSASETNHHYAMGLLSADEDSDLLDPKSWMKTDEPVFSSSEITSEYGPGHNSFTVAEDGKTDLLVYHARPYKEIAGNPLYDHNRHARVQQLLWKTDGTPYFGIPGQTFDERIIEVTARITVKDNS</sequence>
<dbReference type="EMBL" id="CP071709">
    <property type="protein sequence ID" value="QVY63523.1"/>
    <property type="molecule type" value="Genomic_DNA"/>
</dbReference>
<evidence type="ECO:0000256" key="5">
    <source>
        <dbReference type="RuleBase" id="RU361187"/>
    </source>
</evidence>
<dbReference type="SUPFAM" id="SSF75005">
    <property type="entry name" value="Arabinanase/levansucrase/invertase"/>
    <property type="match status" value="1"/>
</dbReference>
<evidence type="ECO:0000313" key="7">
    <source>
        <dbReference type="EMBL" id="QVY63523.1"/>
    </source>
</evidence>
<keyword evidence="3 5" id="KW-0378">Hydrolase</keyword>
<accession>A0ABX8FHN6</accession>
<evidence type="ECO:0000256" key="2">
    <source>
        <dbReference type="ARBA" id="ARBA00022729"/>
    </source>
</evidence>
<dbReference type="InterPro" id="IPR006710">
    <property type="entry name" value="Glyco_hydro_43"/>
</dbReference>